<sequence>MLKSSISQSSELSTLSDDEVKRIMSVIERDFKLREKEYKRTEELKDIVRQEHEHTKCLASSKQLNYERCIRCYRLFKIFFNPREECFICKLYICQNCATHDKQTQVWTCKICLELKTLECLTTDWFYLEIAKKYKRCGSAKVVRELHKREKELAETNASCEDLGYGTLRGSIKTDSKDSGFLRSYVVHDENIKSELNEYSERLNSILDSLQSDLAKLHTDNIDRSIRNKSKLHTDNIDRSIRNKFQENLKDHQQQIASEIYRARIALMDPLRRSNIKINEVYVNDLQNLLIHKTEQVLHTNLQQFKKTLATPNSSINSNNFDEKLAQLIFDNYTTEEIYDSLSQTIELPSTFSQVPTKPQRQSSTSFSVDPSSCQLNQNISLLQTSNASLENKKTQMNHSTNTFQKMNSLATSFVDEEDEQDAKTPITSSIEDENSDYQDEKKRFIDTDLDTIQRSNERVDDWKASFDLIESDLTFLDDANEEEELSTWL</sequence>
<dbReference type="GO" id="GO:0006886">
    <property type="term" value="P:intracellular protein transport"/>
    <property type="evidence" value="ECO:0007669"/>
    <property type="project" value="InterPro"/>
</dbReference>
<dbReference type="Proteomes" id="UP000663834">
    <property type="component" value="Unassembled WGS sequence"/>
</dbReference>
<dbReference type="GO" id="GO:0031267">
    <property type="term" value="F:small GTPase binding"/>
    <property type="evidence" value="ECO:0007669"/>
    <property type="project" value="InterPro"/>
</dbReference>
<dbReference type="InterPro" id="IPR010911">
    <property type="entry name" value="Rab_BD"/>
</dbReference>
<evidence type="ECO:0000313" key="4">
    <source>
        <dbReference type="Proteomes" id="UP000663834"/>
    </source>
</evidence>
<dbReference type="InterPro" id="IPR013083">
    <property type="entry name" value="Znf_RING/FYVE/PHD"/>
</dbReference>
<evidence type="ECO:0000259" key="2">
    <source>
        <dbReference type="PROSITE" id="PS50916"/>
    </source>
</evidence>
<evidence type="ECO:0000313" key="3">
    <source>
        <dbReference type="EMBL" id="CAF1679542.1"/>
    </source>
</evidence>
<dbReference type="Pfam" id="PF02318">
    <property type="entry name" value="FYVE_2"/>
    <property type="match status" value="1"/>
</dbReference>
<proteinExistence type="predicted"/>
<comment type="caution">
    <text evidence="3">The sequence shown here is derived from an EMBL/GenBank/DDBJ whole genome shotgun (WGS) entry which is preliminary data.</text>
</comment>
<evidence type="ECO:0000256" key="1">
    <source>
        <dbReference type="SAM" id="MobiDB-lite"/>
    </source>
</evidence>
<dbReference type="GO" id="GO:0030864">
    <property type="term" value="C:cortical actin cytoskeleton"/>
    <property type="evidence" value="ECO:0007669"/>
    <property type="project" value="TreeGrafter"/>
</dbReference>
<dbReference type="InterPro" id="IPR051745">
    <property type="entry name" value="Intracell_Transport_Effector"/>
</dbReference>
<dbReference type="Gene3D" id="3.30.40.10">
    <property type="entry name" value="Zinc/RING finger domain, C3HC4 (zinc finger)"/>
    <property type="match status" value="1"/>
</dbReference>
<feature type="region of interest" description="Disordered" evidence="1">
    <location>
        <begin position="416"/>
        <end position="439"/>
    </location>
</feature>
<accession>A0A816GZU1</accession>
<dbReference type="InterPro" id="IPR041282">
    <property type="entry name" value="FYVE_2"/>
</dbReference>
<dbReference type="PANTHER" id="PTHR14555">
    <property type="entry name" value="MYELIN-ASSOCIATED OLIGODENDROCYTIC BASIC PROTEIN MOBP -RELATED"/>
    <property type="match status" value="1"/>
</dbReference>
<dbReference type="GO" id="GO:0017022">
    <property type="term" value="F:myosin binding"/>
    <property type="evidence" value="ECO:0007669"/>
    <property type="project" value="TreeGrafter"/>
</dbReference>
<feature type="region of interest" description="Disordered" evidence="1">
    <location>
        <begin position="353"/>
        <end position="372"/>
    </location>
</feature>
<protein>
    <recommendedName>
        <fullName evidence="2">RabBD domain-containing protein</fullName>
    </recommendedName>
</protein>
<dbReference type="OrthoDB" id="10072397at2759"/>
<organism evidence="3 4">
    <name type="scientific">Rotaria magnacalcarata</name>
    <dbReference type="NCBI Taxonomy" id="392030"/>
    <lineage>
        <taxon>Eukaryota</taxon>
        <taxon>Metazoa</taxon>
        <taxon>Spiralia</taxon>
        <taxon>Gnathifera</taxon>
        <taxon>Rotifera</taxon>
        <taxon>Eurotatoria</taxon>
        <taxon>Bdelloidea</taxon>
        <taxon>Philodinida</taxon>
        <taxon>Philodinidae</taxon>
        <taxon>Rotaria</taxon>
    </lineage>
</organism>
<name>A0A816GZU1_9BILA</name>
<reference evidence="3" key="1">
    <citation type="submission" date="2021-02" db="EMBL/GenBank/DDBJ databases">
        <authorList>
            <person name="Nowell W R."/>
        </authorList>
    </citation>
    <scope>NUCLEOTIDE SEQUENCE</scope>
</reference>
<gene>
    <name evidence="3" type="ORF">KQP761_LOCUS36208</name>
</gene>
<feature type="domain" description="RabBD" evidence="2">
    <location>
        <begin position="9"/>
        <end position="129"/>
    </location>
</feature>
<dbReference type="PROSITE" id="PS50916">
    <property type="entry name" value="RABBD"/>
    <property type="match status" value="1"/>
</dbReference>
<dbReference type="AlphaFoldDB" id="A0A816GZU1"/>
<dbReference type="InterPro" id="IPR011011">
    <property type="entry name" value="Znf_FYVE_PHD"/>
</dbReference>
<dbReference type="SUPFAM" id="SSF57903">
    <property type="entry name" value="FYVE/PHD zinc finger"/>
    <property type="match status" value="1"/>
</dbReference>
<dbReference type="GO" id="GO:0003779">
    <property type="term" value="F:actin binding"/>
    <property type="evidence" value="ECO:0007669"/>
    <property type="project" value="TreeGrafter"/>
</dbReference>
<dbReference type="PANTHER" id="PTHR14555:SF3">
    <property type="entry name" value="RABBD DOMAIN-CONTAINING PROTEIN"/>
    <property type="match status" value="1"/>
</dbReference>
<dbReference type="EMBL" id="CAJNOW010020465">
    <property type="protein sequence ID" value="CAF1679542.1"/>
    <property type="molecule type" value="Genomic_DNA"/>
</dbReference>